<feature type="region of interest" description="Disordered" evidence="12">
    <location>
        <begin position="109"/>
        <end position="138"/>
    </location>
</feature>
<evidence type="ECO:0000256" key="11">
    <source>
        <dbReference type="PROSITE-ProRule" id="PRU10141"/>
    </source>
</evidence>
<dbReference type="Gene3D" id="3.30.200.20">
    <property type="entry name" value="Phosphorylase Kinase, domain 1"/>
    <property type="match status" value="2"/>
</dbReference>
<evidence type="ECO:0000256" key="9">
    <source>
        <dbReference type="ARBA" id="ARBA00041902"/>
    </source>
</evidence>
<dbReference type="SUPFAM" id="SSF56112">
    <property type="entry name" value="Protein kinase-like (PK-like)"/>
    <property type="match status" value="1"/>
</dbReference>
<feature type="compositionally biased region" description="Basic and acidic residues" evidence="12">
    <location>
        <begin position="604"/>
        <end position="613"/>
    </location>
</feature>
<accession>W7TJB4</accession>
<feature type="compositionally biased region" description="Basic and acidic residues" evidence="12">
    <location>
        <begin position="576"/>
        <end position="586"/>
    </location>
</feature>
<dbReference type="GO" id="GO:0032968">
    <property type="term" value="P:positive regulation of transcription elongation by RNA polymerase II"/>
    <property type="evidence" value="ECO:0007669"/>
    <property type="project" value="TreeGrafter"/>
</dbReference>
<feature type="compositionally biased region" description="Low complexity" evidence="12">
    <location>
        <begin position="819"/>
        <end position="850"/>
    </location>
</feature>
<evidence type="ECO:0000256" key="1">
    <source>
        <dbReference type="ARBA" id="ARBA00006485"/>
    </source>
</evidence>
<dbReference type="GO" id="GO:0008353">
    <property type="term" value="F:RNA polymerase II CTD heptapeptide repeat kinase activity"/>
    <property type="evidence" value="ECO:0007669"/>
    <property type="project" value="TreeGrafter"/>
</dbReference>
<evidence type="ECO:0000256" key="4">
    <source>
        <dbReference type="ARBA" id="ARBA00022741"/>
    </source>
</evidence>
<evidence type="ECO:0000313" key="14">
    <source>
        <dbReference type="EMBL" id="EWM27155.1"/>
    </source>
</evidence>
<dbReference type="GO" id="GO:0005524">
    <property type="term" value="F:ATP binding"/>
    <property type="evidence" value="ECO:0007669"/>
    <property type="project" value="UniProtKB-UniRule"/>
</dbReference>
<dbReference type="EMBL" id="AZIL01000517">
    <property type="protein sequence ID" value="EWM27155.1"/>
    <property type="molecule type" value="Genomic_DNA"/>
</dbReference>
<dbReference type="InterPro" id="IPR050108">
    <property type="entry name" value="CDK"/>
</dbReference>
<keyword evidence="5 14" id="KW-0418">Kinase</keyword>
<dbReference type="GO" id="GO:0005634">
    <property type="term" value="C:nucleus"/>
    <property type="evidence" value="ECO:0007669"/>
    <property type="project" value="TreeGrafter"/>
</dbReference>
<dbReference type="InterPro" id="IPR008271">
    <property type="entry name" value="Ser/Thr_kinase_AS"/>
</dbReference>
<comment type="caution">
    <text evidence="14">The sequence shown here is derived from an EMBL/GenBank/DDBJ whole genome shotgun (WGS) entry which is preliminary data.</text>
</comment>
<feature type="compositionally biased region" description="Basic and acidic residues" evidence="12">
    <location>
        <begin position="806"/>
        <end position="818"/>
    </location>
</feature>
<dbReference type="PANTHER" id="PTHR24056">
    <property type="entry name" value="CELL DIVISION PROTEIN KINASE"/>
    <property type="match status" value="1"/>
</dbReference>
<dbReference type="PROSITE" id="PS50011">
    <property type="entry name" value="PROTEIN_KINASE_DOM"/>
    <property type="match status" value="1"/>
</dbReference>
<evidence type="ECO:0000313" key="15">
    <source>
        <dbReference type="Proteomes" id="UP000019335"/>
    </source>
</evidence>
<sequence length="850" mass="95466">MYSRDAISVASASVSGTSLASLQWGTRTISNYNRTETIGEGTYGRVFSGFDKITHTKVAIKKLLLQPDCQLPPTVTREIKILKQMKHPNIVRLIDVVTSKCSRWELKDKDETETGNLRTRSTGNGAGSNTGNGGTGGGGATNLRMGHIYLVMEYVDHDLAGLIDAKVKLTEARIKCLVKQILDGLNYMHERELVHRDLKCSNILVSNLHDLKLADFGLARSLDFSQHDREEMPHLTTKVVTLWYRAPELLYGNPNYDTAVDMWSLGCIIVELIQGRPLFPASSEIELLGMIYSLLGTPGPETFAHMKAPGSTLECPDPKRSQFEARYRSILGSAFDLVQRLLVLDPRQRLTARMALNNLYFLSDSESGAVADPHLLPKLAGDNQSYHEFETKKVKREKKQQLQAEAAAKAAVKRGDVVSAAAIMAGAHQATSGISSQSLLAPAGAPVFPIGDQDMDISDGEDGLSRDRPDLFHGSQGPLPPRHGESELPVNESMDSSASVPVHDDSNISRHESRRVYSGKEDSEKMQRIEENVRGPYGNDRKKEDRGSAVRARPLSDREKRRREEVLERLWSSDINNDKVSKDQASKKRKEHISRTSDMFVRSKGKDNYRVPERGTASDSQGNDGEYGETGRHWNRQKRREQRERSHEYQPRLADDARSVSHRSRDRERMRKRVCEDPKQNERGVKGMDERPRAHDRAHDRHRQRDRMRESDRSTSNARGRRQSRERSPPPSSSSVYRSDRRVRSRSHSQGRGEKYGGGASRIRGYSRIECKRRSWDRHGWNRRDRGMSREEDDKPRWAGMNHKPAARESRIKMRDKSLSSTSSTSSSTSSTSSSSSSSSSSASSTSSSS</sequence>
<dbReference type="InterPro" id="IPR017441">
    <property type="entry name" value="Protein_kinase_ATP_BS"/>
</dbReference>
<evidence type="ECO:0000256" key="6">
    <source>
        <dbReference type="ARBA" id="ARBA00022840"/>
    </source>
</evidence>
<feature type="domain" description="Protein kinase" evidence="13">
    <location>
        <begin position="32"/>
        <end position="361"/>
    </location>
</feature>
<dbReference type="InterPro" id="IPR011009">
    <property type="entry name" value="Kinase-like_dom_sf"/>
</dbReference>
<evidence type="ECO:0000256" key="8">
    <source>
        <dbReference type="ARBA" id="ARBA00039612"/>
    </source>
</evidence>
<gene>
    <name evidence="14" type="ORF">Naga_100010g60</name>
</gene>
<evidence type="ECO:0000259" key="13">
    <source>
        <dbReference type="PROSITE" id="PS50011"/>
    </source>
</evidence>
<dbReference type="Gene3D" id="1.10.510.10">
    <property type="entry name" value="Transferase(Phosphotransferase) domain 1"/>
    <property type="match status" value="1"/>
</dbReference>
<dbReference type="InterPro" id="IPR000719">
    <property type="entry name" value="Prot_kinase_dom"/>
</dbReference>
<keyword evidence="3" id="KW-0808">Transferase</keyword>
<dbReference type="Proteomes" id="UP000019335">
    <property type="component" value="Chromosome 7"/>
</dbReference>
<organism evidence="14 15">
    <name type="scientific">Nannochloropsis gaditana</name>
    <dbReference type="NCBI Taxonomy" id="72520"/>
    <lineage>
        <taxon>Eukaryota</taxon>
        <taxon>Sar</taxon>
        <taxon>Stramenopiles</taxon>
        <taxon>Ochrophyta</taxon>
        <taxon>Eustigmatophyceae</taxon>
        <taxon>Eustigmatales</taxon>
        <taxon>Monodopsidaceae</taxon>
        <taxon>Nannochloropsis</taxon>
    </lineage>
</organism>
<evidence type="ECO:0000256" key="3">
    <source>
        <dbReference type="ARBA" id="ARBA00022679"/>
    </source>
</evidence>
<feature type="compositionally biased region" description="Basic and acidic residues" evidence="12">
    <location>
        <begin position="502"/>
        <end position="568"/>
    </location>
</feature>
<dbReference type="PROSITE" id="PS00108">
    <property type="entry name" value="PROTEIN_KINASE_ST"/>
    <property type="match status" value="1"/>
</dbReference>
<dbReference type="FunFam" id="1.10.510.10:FF:000624">
    <property type="entry name" value="Mitogen-activated protein kinase"/>
    <property type="match status" value="1"/>
</dbReference>
<reference evidence="14 15" key="1">
    <citation type="journal article" date="2014" name="Mol. Plant">
        <title>Chromosome Scale Genome Assembly and Transcriptome Profiling of Nannochloropsis gaditana in Nitrogen Depletion.</title>
        <authorList>
            <person name="Corteggiani Carpinelli E."/>
            <person name="Telatin A."/>
            <person name="Vitulo N."/>
            <person name="Forcato C."/>
            <person name="D'Angelo M."/>
            <person name="Schiavon R."/>
            <person name="Vezzi A."/>
            <person name="Giacometti G.M."/>
            <person name="Morosinotto T."/>
            <person name="Valle G."/>
        </authorList>
    </citation>
    <scope>NUCLEOTIDE SEQUENCE [LARGE SCALE GENOMIC DNA]</scope>
    <source>
        <strain evidence="14 15">B-31</strain>
    </source>
</reference>
<dbReference type="SMART" id="SM00220">
    <property type="entry name" value="S_TKc"/>
    <property type="match status" value="1"/>
</dbReference>
<feature type="compositionally biased region" description="Basic and acidic residues" evidence="12">
    <location>
        <begin position="767"/>
        <end position="797"/>
    </location>
</feature>
<evidence type="ECO:0000256" key="5">
    <source>
        <dbReference type="ARBA" id="ARBA00022777"/>
    </source>
</evidence>
<evidence type="ECO:0000256" key="12">
    <source>
        <dbReference type="SAM" id="MobiDB-lite"/>
    </source>
</evidence>
<keyword evidence="6 11" id="KW-0067">ATP-binding</keyword>
<keyword evidence="2" id="KW-0723">Serine/threonine-protein kinase</keyword>
<feature type="compositionally biased region" description="Basic and acidic residues" evidence="12">
    <location>
        <begin position="641"/>
        <end position="699"/>
    </location>
</feature>
<keyword evidence="4 11" id="KW-0547">Nucleotide-binding</keyword>
<feature type="binding site" evidence="11">
    <location>
        <position position="62"/>
    </location>
    <ligand>
        <name>ATP</name>
        <dbReference type="ChEBI" id="CHEBI:30616"/>
    </ligand>
</feature>
<dbReference type="Pfam" id="PF00069">
    <property type="entry name" value="Pkinase"/>
    <property type="match status" value="1"/>
</dbReference>
<feature type="region of interest" description="Disordered" evidence="12">
    <location>
        <begin position="445"/>
        <end position="850"/>
    </location>
</feature>
<feature type="compositionally biased region" description="Acidic residues" evidence="12">
    <location>
        <begin position="453"/>
        <end position="462"/>
    </location>
</feature>
<evidence type="ECO:0000256" key="2">
    <source>
        <dbReference type="ARBA" id="ARBA00022527"/>
    </source>
</evidence>
<dbReference type="PROSITE" id="PS00107">
    <property type="entry name" value="PROTEIN_KINASE_ATP"/>
    <property type="match status" value="1"/>
</dbReference>
<dbReference type="AlphaFoldDB" id="W7TJB4"/>
<dbReference type="OrthoDB" id="28397at2759"/>
<dbReference type="PANTHER" id="PTHR24056:SF546">
    <property type="entry name" value="CYCLIN-DEPENDENT KINASE 12"/>
    <property type="match status" value="1"/>
</dbReference>
<proteinExistence type="inferred from homology"/>
<evidence type="ECO:0000256" key="10">
    <source>
        <dbReference type="ARBA" id="ARBA00042858"/>
    </source>
</evidence>
<protein>
    <recommendedName>
        <fullName evidence="8">Cyclin-dependent kinase 2 homolog</fullName>
    </recommendedName>
    <alternativeName>
        <fullName evidence="9">Cell division control protein 2 homolog</fullName>
    </alternativeName>
    <alternativeName>
        <fullName evidence="10">cdc2-related kinase 2</fullName>
    </alternativeName>
</protein>
<dbReference type="GO" id="GO:0000307">
    <property type="term" value="C:cyclin-dependent protein kinase holoenzyme complex"/>
    <property type="evidence" value="ECO:0007669"/>
    <property type="project" value="TreeGrafter"/>
</dbReference>
<comment type="similarity">
    <text evidence="1">Belongs to the protein kinase superfamily. CMGC Ser/Thr protein kinase family. CDC2/CDKX subfamily.</text>
</comment>
<feature type="compositionally biased region" description="Gly residues" evidence="12">
    <location>
        <begin position="124"/>
        <end position="138"/>
    </location>
</feature>
<name>W7TJB4_9STRA</name>
<keyword evidence="15" id="KW-1185">Reference proteome</keyword>
<evidence type="ECO:0000256" key="7">
    <source>
        <dbReference type="ARBA" id="ARBA00038543"/>
    </source>
</evidence>
<comment type="subunit">
    <text evidence="7">May form a complex composed of at least the catalytic subunit CRK2 and a cyclin.</text>
</comment>